<feature type="region of interest" description="Disordered" evidence="1">
    <location>
        <begin position="1"/>
        <end position="27"/>
    </location>
</feature>
<evidence type="ECO:0000259" key="2">
    <source>
        <dbReference type="Pfam" id="PF07969"/>
    </source>
</evidence>
<dbReference type="InterPro" id="IPR011059">
    <property type="entry name" value="Metal-dep_hydrolase_composite"/>
</dbReference>
<feature type="domain" description="Amidohydrolase 3" evidence="2">
    <location>
        <begin position="77"/>
        <end position="568"/>
    </location>
</feature>
<dbReference type="InterPro" id="IPR032466">
    <property type="entry name" value="Metal_Hydrolase"/>
</dbReference>
<dbReference type="InterPro" id="IPR013108">
    <property type="entry name" value="Amidohydro_3"/>
</dbReference>
<proteinExistence type="predicted"/>
<dbReference type="InterPro" id="IPR050378">
    <property type="entry name" value="Metallo-dep_Hydrolases_sf"/>
</dbReference>
<gene>
    <name evidence="3" type="ORF">FHP25_10675</name>
</gene>
<dbReference type="SUPFAM" id="SSF51338">
    <property type="entry name" value="Composite domain of metallo-dependent hydrolases"/>
    <property type="match status" value="1"/>
</dbReference>
<protein>
    <submittedName>
        <fullName evidence="3">Amidohydrolase family protein</fullName>
    </submittedName>
</protein>
<organism evidence="3 4">
    <name type="scientific">Vineibacter terrae</name>
    <dbReference type="NCBI Taxonomy" id="2586908"/>
    <lineage>
        <taxon>Bacteria</taxon>
        <taxon>Pseudomonadati</taxon>
        <taxon>Pseudomonadota</taxon>
        <taxon>Alphaproteobacteria</taxon>
        <taxon>Hyphomicrobiales</taxon>
        <taxon>Vineibacter</taxon>
    </lineage>
</organism>
<keyword evidence="3" id="KW-0378">Hydrolase</keyword>
<dbReference type="OrthoDB" id="9766983at2"/>
<sequence>MHQRHLPIRPGTGTMPAGKQSFTSGAGPKEGAMTFDLKITGGTIIDGSGKPGFAGDVGVKDGRIVALGKAEGDAGTTIDATGRVVAPGFVDVHTHYDAQVLWDRMLSISPWHGVTTTVIGNCGFGVAPTRAAHRKLILQTLEKVEGMSLDALQAGLGDDWPFETFPQYLDALESRGSAINIAALFGHTPLRLYVMGEEATERAATPDEVNRMKALVREAMEAGAIGFGTSASITHNGFGGKPVPSRQATVEEMDALVSAMGELKRGLMQITIGKSFSTKEMAQVSRKHGVPVTWTALLSYMYGPGGHRRQLDLAAEQRQSGAIVIPQVSCRPLNFEFTFADPFIFEVMKMMNELSAEEARSPGARARAYRDKAWRQRFTAELTPVMRNWWDRTIIAWAPSARELEEMPLAHAARQRGMDPVDLALDLSLDNQLGARFRMAVLNFDEDEVADLITDPHTVIALSDAGAHASQLCDACYSTYLLGHWVRERKTLTLEQAVHHLTQRPAEMFGITDRGLLADKRPADIVVFDPATVGPSKLRRVYDLPAGADRLIADAHGIDAVVVNGRVIRRGGRDAIAADAALPGRVLRHGRAA</sequence>
<dbReference type="GO" id="GO:0005829">
    <property type="term" value="C:cytosol"/>
    <property type="evidence" value="ECO:0007669"/>
    <property type="project" value="TreeGrafter"/>
</dbReference>
<evidence type="ECO:0000313" key="3">
    <source>
        <dbReference type="EMBL" id="TXL76665.1"/>
    </source>
</evidence>
<dbReference type="PANTHER" id="PTHR11647:SF1">
    <property type="entry name" value="COLLAPSIN RESPONSE MEDIATOR PROTEIN"/>
    <property type="match status" value="1"/>
</dbReference>
<dbReference type="PANTHER" id="PTHR11647">
    <property type="entry name" value="HYDRANTOINASE/DIHYDROPYRIMIDINASE FAMILY MEMBER"/>
    <property type="match status" value="1"/>
</dbReference>
<dbReference type="Proteomes" id="UP000321638">
    <property type="component" value="Unassembled WGS sequence"/>
</dbReference>
<evidence type="ECO:0000256" key="1">
    <source>
        <dbReference type="SAM" id="MobiDB-lite"/>
    </source>
</evidence>
<keyword evidence="4" id="KW-1185">Reference proteome</keyword>
<dbReference type="AlphaFoldDB" id="A0A5C8PP05"/>
<dbReference type="GO" id="GO:0016812">
    <property type="term" value="F:hydrolase activity, acting on carbon-nitrogen (but not peptide) bonds, in cyclic amides"/>
    <property type="evidence" value="ECO:0007669"/>
    <property type="project" value="TreeGrafter"/>
</dbReference>
<evidence type="ECO:0000313" key="4">
    <source>
        <dbReference type="Proteomes" id="UP000321638"/>
    </source>
</evidence>
<dbReference type="SUPFAM" id="SSF51556">
    <property type="entry name" value="Metallo-dependent hydrolases"/>
    <property type="match status" value="1"/>
</dbReference>
<name>A0A5C8PP05_9HYPH</name>
<accession>A0A5C8PP05</accession>
<dbReference type="Gene3D" id="3.20.20.140">
    <property type="entry name" value="Metal-dependent hydrolases"/>
    <property type="match status" value="2"/>
</dbReference>
<dbReference type="Pfam" id="PF07969">
    <property type="entry name" value="Amidohydro_3"/>
    <property type="match status" value="1"/>
</dbReference>
<comment type="caution">
    <text evidence="3">The sequence shown here is derived from an EMBL/GenBank/DDBJ whole genome shotgun (WGS) entry which is preliminary data.</text>
</comment>
<reference evidence="3 4" key="1">
    <citation type="submission" date="2019-06" db="EMBL/GenBank/DDBJ databases">
        <title>New taxonomy in bacterial strain CC-CFT640, isolated from vineyard.</title>
        <authorList>
            <person name="Lin S.-Y."/>
            <person name="Tsai C.-F."/>
            <person name="Young C.-C."/>
        </authorList>
    </citation>
    <scope>NUCLEOTIDE SEQUENCE [LARGE SCALE GENOMIC DNA]</scope>
    <source>
        <strain evidence="3 4">CC-CFT640</strain>
    </source>
</reference>
<dbReference type="EMBL" id="VDUZ01000010">
    <property type="protein sequence ID" value="TXL76665.1"/>
    <property type="molecule type" value="Genomic_DNA"/>
</dbReference>